<evidence type="ECO:0000256" key="3">
    <source>
        <dbReference type="ARBA" id="ARBA00023163"/>
    </source>
</evidence>
<protein>
    <submittedName>
        <fullName evidence="7">AcrR family transcriptional regulator</fullName>
    </submittedName>
</protein>
<dbReference type="SUPFAM" id="SSF46689">
    <property type="entry name" value="Homeodomain-like"/>
    <property type="match status" value="1"/>
</dbReference>
<evidence type="ECO:0000256" key="5">
    <source>
        <dbReference type="SAM" id="MobiDB-lite"/>
    </source>
</evidence>
<dbReference type="GO" id="GO:0003700">
    <property type="term" value="F:DNA-binding transcription factor activity"/>
    <property type="evidence" value="ECO:0007669"/>
    <property type="project" value="TreeGrafter"/>
</dbReference>
<evidence type="ECO:0000256" key="1">
    <source>
        <dbReference type="ARBA" id="ARBA00023015"/>
    </source>
</evidence>
<keyword evidence="8" id="KW-1185">Reference proteome</keyword>
<dbReference type="SUPFAM" id="SSF48498">
    <property type="entry name" value="Tetracyclin repressor-like, C-terminal domain"/>
    <property type="match status" value="1"/>
</dbReference>
<dbReference type="Gene3D" id="1.10.357.10">
    <property type="entry name" value="Tetracycline Repressor, domain 2"/>
    <property type="match status" value="1"/>
</dbReference>
<dbReference type="InterPro" id="IPR009057">
    <property type="entry name" value="Homeodomain-like_sf"/>
</dbReference>
<keyword evidence="3" id="KW-0804">Transcription</keyword>
<comment type="caution">
    <text evidence="7">The sequence shown here is derived from an EMBL/GenBank/DDBJ whole genome shotgun (WGS) entry which is preliminary data.</text>
</comment>
<dbReference type="PANTHER" id="PTHR30055:SF230">
    <property type="entry name" value="TRANSCRIPTIONAL REGULATORY PROTEIN (PROBABLY TETR-FAMILY)-RELATED"/>
    <property type="match status" value="1"/>
</dbReference>
<dbReference type="Gene3D" id="1.10.10.60">
    <property type="entry name" value="Homeodomain-like"/>
    <property type="match status" value="1"/>
</dbReference>
<dbReference type="Pfam" id="PF16859">
    <property type="entry name" value="TetR_C_11"/>
    <property type="match status" value="1"/>
</dbReference>
<dbReference type="Pfam" id="PF00440">
    <property type="entry name" value="TetR_N"/>
    <property type="match status" value="1"/>
</dbReference>
<feature type="region of interest" description="Disordered" evidence="5">
    <location>
        <begin position="1"/>
        <end position="34"/>
    </location>
</feature>
<dbReference type="PROSITE" id="PS01081">
    <property type="entry name" value="HTH_TETR_1"/>
    <property type="match status" value="1"/>
</dbReference>
<proteinExistence type="predicted"/>
<feature type="domain" description="HTH tetR-type" evidence="6">
    <location>
        <begin position="32"/>
        <end position="92"/>
    </location>
</feature>
<feature type="DNA-binding region" description="H-T-H motif" evidence="4">
    <location>
        <begin position="55"/>
        <end position="74"/>
    </location>
</feature>
<dbReference type="InterPro" id="IPR050109">
    <property type="entry name" value="HTH-type_TetR-like_transc_reg"/>
</dbReference>
<keyword evidence="1" id="KW-0805">Transcription regulation</keyword>
<accession>A0A839QBU7</accession>
<name>A0A839QBU7_MYCIR</name>
<dbReference type="InterPro" id="IPR023772">
    <property type="entry name" value="DNA-bd_HTH_TetR-type_CS"/>
</dbReference>
<feature type="compositionally biased region" description="Basic and acidic residues" evidence="5">
    <location>
        <begin position="1"/>
        <end position="14"/>
    </location>
</feature>
<evidence type="ECO:0000313" key="7">
    <source>
        <dbReference type="EMBL" id="MBB2993053.1"/>
    </source>
</evidence>
<evidence type="ECO:0000256" key="4">
    <source>
        <dbReference type="PROSITE-ProRule" id="PRU00335"/>
    </source>
</evidence>
<dbReference type="PANTHER" id="PTHR30055">
    <property type="entry name" value="HTH-TYPE TRANSCRIPTIONAL REGULATOR RUTR"/>
    <property type="match status" value="1"/>
</dbReference>
<organism evidence="7 8">
    <name type="scientific">Mycolicibacterium iranicum</name>
    <name type="common">Mycobacterium iranicum</name>
    <dbReference type="NCBI Taxonomy" id="912594"/>
    <lineage>
        <taxon>Bacteria</taxon>
        <taxon>Bacillati</taxon>
        <taxon>Actinomycetota</taxon>
        <taxon>Actinomycetes</taxon>
        <taxon>Mycobacteriales</taxon>
        <taxon>Mycobacteriaceae</taxon>
        <taxon>Mycolicibacterium</taxon>
    </lineage>
</organism>
<dbReference type="RefSeq" id="WP_183472399.1">
    <property type="nucleotide sequence ID" value="NZ_JACHVU010000013.1"/>
</dbReference>
<dbReference type="InterPro" id="IPR036271">
    <property type="entry name" value="Tet_transcr_reg_TetR-rel_C_sf"/>
</dbReference>
<dbReference type="EMBL" id="JACHVU010000013">
    <property type="protein sequence ID" value="MBB2993053.1"/>
    <property type="molecule type" value="Genomic_DNA"/>
</dbReference>
<sequence length="215" mass="23572">MEHRSRTSPLRDTDSPSLRNAGRRHHGSRRDPAINDAVLEATRTLLVTRGYSATSIDLIAATAKVSRPAIYRRWRSKAHLIHEAAFPDLGPAPCEDDIAAEVARLCRGALMMYADPVVREAVPGLLHDLRLEPAMRRLINDRLEAAARRQLAEQLAHGVDSGEVRPSVDADSVMDVVAGAAWYAVCVRKVTDIESAAERMADLVLRGVLATPEND</sequence>
<dbReference type="AlphaFoldDB" id="A0A839QBU7"/>
<evidence type="ECO:0000313" key="8">
    <source>
        <dbReference type="Proteomes" id="UP000550501"/>
    </source>
</evidence>
<dbReference type="InterPro" id="IPR011075">
    <property type="entry name" value="TetR_C"/>
</dbReference>
<dbReference type="Proteomes" id="UP000550501">
    <property type="component" value="Unassembled WGS sequence"/>
</dbReference>
<gene>
    <name evidence="7" type="ORF">FHR72_004560</name>
</gene>
<evidence type="ECO:0000259" key="6">
    <source>
        <dbReference type="PROSITE" id="PS50977"/>
    </source>
</evidence>
<dbReference type="PROSITE" id="PS50977">
    <property type="entry name" value="HTH_TETR_2"/>
    <property type="match status" value="1"/>
</dbReference>
<dbReference type="PRINTS" id="PR00455">
    <property type="entry name" value="HTHTETR"/>
</dbReference>
<dbReference type="InterPro" id="IPR001647">
    <property type="entry name" value="HTH_TetR"/>
</dbReference>
<dbReference type="GO" id="GO:0000976">
    <property type="term" value="F:transcription cis-regulatory region binding"/>
    <property type="evidence" value="ECO:0007669"/>
    <property type="project" value="TreeGrafter"/>
</dbReference>
<evidence type="ECO:0000256" key="2">
    <source>
        <dbReference type="ARBA" id="ARBA00023125"/>
    </source>
</evidence>
<reference evidence="7 8" key="1">
    <citation type="submission" date="2020-08" db="EMBL/GenBank/DDBJ databases">
        <title>The Agave Microbiome: Exploring the role of microbial communities in plant adaptations to desert environments.</title>
        <authorList>
            <person name="Partida-Martinez L.P."/>
        </authorList>
    </citation>
    <scope>NUCLEOTIDE SEQUENCE [LARGE SCALE GENOMIC DNA]</scope>
    <source>
        <strain evidence="7 8">AT2.18</strain>
    </source>
</reference>
<keyword evidence="2 4" id="KW-0238">DNA-binding</keyword>